<keyword evidence="7" id="KW-0372">Hormone</keyword>
<organism evidence="12 13">
    <name type="scientific">Coturnix japonica</name>
    <name type="common">Japanese quail</name>
    <name type="synonym">Coturnix coturnix japonica</name>
    <dbReference type="NCBI Taxonomy" id="93934"/>
    <lineage>
        <taxon>Eukaryota</taxon>
        <taxon>Metazoa</taxon>
        <taxon>Chordata</taxon>
        <taxon>Craniata</taxon>
        <taxon>Vertebrata</taxon>
        <taxon>Euteleostomi</taxon>
        <taxon>Archelosauria</taxon>
        <taxon>Archosauria</taxon>
        <taxon>Dinosauria</taxon>
        <taxon>Saurischia</taxon>
        <taxon>Theropoda</taxon>
        <taxon>Coelurosauria</taxon>
        <taxon>Aves</taxon>
        <taxon>Neognathae</taxon>
        <taxon>Galloanserae</taxon>
        <taxon>Galliformes</taxon>
        <taxon>Phasianidae</taxon>
        <taxon>Perdicinae</taxon>
        <taxon>Coturnix</taxon>
    </lineage>
</organism>
<dbReference type="Proteomes" id="UP000694412">
    <property type="component" value="Chromosome 2"/>
</dbReference>
<feature type="chain" id="PRO_5034846933" description="Transthyretin" evidence="10">
    <location>
        <begin position="21"/>
        <end position="238"/>
    </location>
</feature>
<dbReference type="FunFam" id="2.60.40.180:FF:000002">
    <property type="entry name" value="Transthyretin"/>
    <property type="match status" value="2"/>
</dbReference>
<dbReference type="InterPro" id="IPR023416">
    <property type="entry name" value="Transthyretin/HIU_hydrolase_d"/>
</dbReference>
<dbReference type="InterPro" id="IPR023418">
    <property type="entry name" value="Thyroxine_BS"/>
</dbReference>
<dbReference type="PANTHER" id="PTHR10395:SF12">
    <property type="entry name" value="TRANSTHYRETIN"/>
    <property type="match status" value="1"/>
</dbReference>
<protein>
    <recommendedName>
        <fullName evidence="3">Transthyretin</fullName>
    </recommendedName>
    <alternativeName>
        <fullName evidence="9">Prealbumin</fullName>
    </alternativeName>
</protein>
<evidence type="ECO:0000256" key="3">
    <source>
        <dbReference type="ARBA" id="ARBA00021606"/>
    </source>
</evidence>
<dbReference type="PANTHER" id="PTHR10395">
    <property type="entry name" value="URICASE AND TRANSTHYRETIN-RELATED"/>
    <property type="match status" value="1"/>
</dbReference>
<reference evidence="12" key="2">
    <citation type="submission" date="2025-08" db="UniProtKB">
        <authorList>
            <consortium name="Ensembl"/>
        </authorList>
    </citation>
    <scope>IDENTIFICATION</scope>
</reference>
<keyword evidence="5" id="KW-0964">Secreted</keyword>
<accession>A0A8C2TEC8</accession>
<feature type="domain" description="Transthyretin/hydroxyisourate hydrolase" evidence="11">
    <location>
        <begin position="119"/>
        <end position="238"/>
    </location>
</feature>
<reference evidence="12" key="1">
    <citation type="submission" date="2015-11" db="EMBL/GenBank/DDBJ databases">
        <authorList>
            <consortium name="International Coturnix japonica Genome Analysis Consortium"/>
            <person name="Warren W."/>
            <person name="Burt D.W."/>
            <person name="Antin P.B."/>
            <person name="Lanford R."/>
            <person name="Gros J."/>
            <person name="Wilson R.K."/>
        </authorList>
    </citation>
    <scope>NUCLEOTIDE SEQUENCE [LARGE SCALE GENOMIC DNA]</scope>
</reference>
<evidence type="ECO:0000313" key="13">
    <source>
        <dbReference type="Proteomes" id="UP000694412"/>
    </source>
</evidence>
<dbReference type="Gene3D" id="2.60.40.180">
    <property type="entry name" value="Transthyretin/hydroxyisourate hydrolase domain"/>
    <property type="match status" value="2"/>
</dbReference>
<sequence>MAFHSTLLVFLAGLVFLSEAAPLVSHGSVDSKCPLMVKVLDAVRGSPAANVAVKVFKKAADGTWQDFATGKTTEYGEIHELTTEEQFVEGVYRVEFDTSSYWKGLGLSPFHEYADGSSDSKHPLFIKVLDSARGSPAPNLLVKLHKEVEDGSWELLNSKLTNENGEIQDLIPKDKFEGKYKIEFDTDSYWRNLGLNPFYQYADVVFTANDAGLRHYSIINIISPFSYSTAATVSEPME</sequence>
<dbReference type="Ensembl" id="ENSCJPT00005016818.1">
    <property type="protein sequence ID" value="ENSCJPP00005011501.1"/>
    <property type="gene ID" value="ENSCJPG00005009886.1"/>
</dbReference>
<feature type="domain" description="Transthyretin/hydroxyisourate hydrolase" evidence="11">
    <location>
        <begin position="30"/>
        <end position="118"/>
    </location>
</feature>
<evidence type="ECO:0000256" key="10">
    <source>
        <dbReference type="SAM" id="SignalP"/>
    </source>
</evidence>
<dbReference type="PRINTS" id="PR00189">
    <property type="entry name" value="TRNSTHYRETIN"/>
</dbReference>
<proteinExistence type="inferred from homology"/>
<evidence type="ECO:0000313" key="12">
    <source>
        <dbReference type="Ensembl" id="ENSCJPP00005011501.1"/>
    </source>
</evidence>
<dbReference type="GO" id="GO:0070324">
    <property type="term" value="F:thyroid hormone binding"/>
    <property type="evidence" value="ECO:0007669"/>
    <property type="project" value="TreeGrafter"/>
</dbReference>
<dbReference type="GO" id="GO:0006144">
    <property type="term" value="P:purine nucleobase metabolic process"/>
    <property type="evidence" value="ECO:0007669"/>
    <property type="project" value="TreeGrafter"/>
</dbReference>
<dbReference type="PROSITE" id="PS00768">
    <property type="entry name" value="TRANSTHYRETIN_1"/>
    <property type="match status" value="2"/>
</dbReference>
<dbReference type="InterPro" id="IPR036817">
    <property type="entry name" value="Transthyretin/HIU_hydrolase_sf"/>
</dbReference>
<evidence type="ECO:0000256" key="4">
    <source>
        <dbReference type="ARBA" id="ARBA00022448"/>
    </source>
</evidence>
<keyword evidence="10" id="KW-0732">Signal</keyword>
<evidence type="ECO:0000256" key="9">
    <source>
        <dbReference type="ARBA" id="ARBA00031604"/>
    </source>
</evidence>
<dbReference type="GO" id="GO:0005615">
    <property type="term" value="C:extracellular space"/>
    <property type="evidence" value="ECO:0007669"/>
    <property type="project" value="TreeGrafter"/>
</dbReference>
<comment type="similarity">
    <text evidence="2">Belongs to the transthyretin family.</text>
</comment>
<evidence type="ECO:0000256" key="1">
    <source>
        <dbReference type="ARBA" id="ARBA00004613"/>
    </source>
</evidence>
<keyword evidence="13" id="KW-1185">Reference proteome</keyword>
<evidence type="ECO:0000256" key="7">
    <source>
        <dbReference type="ARBA" id="ARBA00022702"/>
    </source>
</evidence>
<evidence type="ECO:0000256" key="8">
    <source>
        <dbReference type="ARBA" id="ARBA00022920"/>
    </source>
</evidence>
<evidence type="ECO:0000259" key="11">
    <source>
        <dbReference type="SMART" id="SM00095"/>
    </source>
</evidence>
<keyword evidence="6" id="KW-0765">Sulfation</keyword>
<gene>
    <name evidence="12" type="primary">TTR</name>
</gene>
<dbReference type="Pfam" id="PF00576">
    <property type="entry name" value="Transthyretin"/>
    <property type="match status" value="2"/>
</dbReference>
<dbReference type="SMART" id="SM00095">
    <property type="entry name" value="TR_THY"/>
    <property type="match status" value="2"/>
</dbReference>
<dbReference type="AlphaFoldDB" id="A0A8C2TEC8"/>
<dbReference type="GeneTree" id="ENSGT00940000153229"/>
<evidence type="ECO:0000256" key="5">
    <source>
        <dbReference type="ARBA" id="ARBA00022525"/>
    </source>
</evidence>
<reference evidence="12" key="3">
    <citation type="submission" date="2025-09" db="UniProtKB">
        <authorList>
            <consortium name="Ensembl"/>
        </authorList>
    </citation>
    <scope>IDENTIFICATION</scope>
</reference>
<keyword evidence="8" id="KW-0795">Thyroid hormone</keyword>
<dbReference type="InterPro" id="IPR000895">
    <property type="entry name" value="Transthyretin/HIU_hydrolase"/>
</dbReference>
<evidence type="ECO:0000256" key="2">
    <source>
        <dbReference type="ARBA" id="ARBA00007893"/>
    </source>
</evidence>
<name>A0A8C2TEC8_COTJA</name>
<evidence type="ECO:0000256" key="6">
    <source>
        <dbReference type="ARBA" id="ARBA00022641"/>
    </source>
</evidence>
<dbReference type="GO" id="GO:0005179">
    <property type="term" value="F:hormone activity"/>
    <property type="evidence" value="ECO:0007669"/>
    <property type="project" value="UniProtKB-KW"/>
</dbReference>
<comment type="subcellular location">
    <subcellularLocation>
        <location evidence="1">Secreted</location>
    </subcellularLocation>
</comment>
<feature type="signal peptide" evidence="10">
    <location>
        <begin position="1"/>
        <end position="20"/>
    </location>
</feature>
<keyword evidence="4" id="KW-0813">Transport</keyword>
<dbReference type="SUPFAM" id="SSF49472">
    <property type="entry name" value="Transthyretin (synonym: prealbumin)"/>
    <property type="match status" value="2"/>
</dbReference>